<protein>
    <submittedName>
        <fullName evidence="1">Uncharacterized protein</fullName>
    </submittedName>
</protein>
<dbReference type="EMBL" id="BOON01000041">
    <property type="protein sequence ID" value="GII24759.1"/>
    <property type="molecule type" value="Genomic_DNA"/>
</dbReference>
<name>A0A8J3TEC8_9ACTN</name>
<gene>
    <name evidence="1" type="ORF">Pme01_43560</name>
</gene>
<evidence type="ECO:0000313" key="2">
    <source>
        <dbReference type="Proteomes" id="UP000599074"/>
    </source>
</evidence>
<sequence length="205" mass="22514">MPLVNYVKLYGADVAAVLEPGERLIDMGPYREPLIGDESRLERTVAELTPRMRQYVEKRGPLPRSDRFIEGFDPFQGGLQVNPNRIDRWMGGISGEGAPGSLAGRLWRTAKSYGGEMAYAVTDRRLLVLAEDKPDKGSYEILFEVPRTAVASATRRGKLLFQRGRVEVRFTDGSMKAWTPGFVSAARGRSLVAALAGPTTQTGAP</sequence>
<keyword evidence="2" id="KW-1185">Reference proteome</keyword>
<organism evidence="1 2">
    <name type="scientific">Planosporangium mesophilum</name>
    <dbReference type="NCBI Taxonomy" id="689768"/>
    <lineage>
        <taxon>Bacteria</taxon>
        <taxon>Bacillati</taxon>
        <taxon>Actinomycetota</taxon>
        <taxon>Actinomycetes</taxon>
        <taxon>Micromonosporales</taxon>
        <taxon>Micromonosporaceae</taxon>
        <taxon>Planosporangium</taxon>
    </lineage>
</organism>
<accession>A0A8J3TEC8</accession>
<dbReference type="AlphaFoldDB" id="A0A8J3TEC8"/>
<dbReference type="Proteomes" id="UP000599074">
    <property type="component" value="Unassembled WGS sequence"/>
</dbReference>
<comment type="caution">
    <text evidence="1">The sequence shown here is derived from an EMBL/GenBank/DDBJ whole genome shotgun (WGS) entry which is preliminary data.</text>
</comment>
<evidence type="ECO:0000313" key="1">
    <source>
        <dbReference type="EMBL" id="GII24759.1"/>
    </source>
</evidence>
<reference evidence="1" key="1">
    <citation type="submission" date="2021-01" db="EMBL/GenBank/DDBJ databases">
        <title>Whole genome shotgun sequence of Planosporangium mesophilum NBRC 109066.</title>
        <authorList>
            <person name="Komaki H."/>
            <person name="Tamura T."/>
        </authorList>
    </citation>
    <scope>NUCLEOTIDE SEQUENCE</scope>
    <source>
        <strain evidence="1">NBRC 109066</strain>
    </source>
</reference>
<proteinExistence type="predicted"/>